<proteinExistence type="predicted"/>
<keyword evidence="1" id="KW-0732">Signal</keyword>
<dbReference type="AlphaFoldDB" id="A0AAW6DYL4"/>
<protein>
    <recommendedName>
        <fullName evidence="4">Secreted protein</fullName>
    </recommendedName>
</protein>
<evidence type="ECO:0008006" key="4">
    <source>
        <dbReference type="Google" id="ProtNLM"/>
    </source>
</evidence>
<name>A0AAW6DYL4_9FIRM</name>
<feature type="signal peptide" evidence="1">
    <location>
        <begin position="1"/>
        <end position="21"/>
    </location>
</feature>
<accession>A0AAW6DYL4</accession>
<evidence type="ECO:0000313" key="3">
    <source>
        <dbReference type="Proteomes" id="UP001211421"/>
    </source>
</evidence>
<dbReference type="EMBL" id="JAQMLS010000001">
    <property type="protein sequence ID" value="MDB8740545.1"/>
    <property type="molecule type" value="Genomic_DNA"/>
</dbReference>
<dbReference type="Proteomes" id="UP001211421">
    <property type="component" value="Unassembled WGS sequence"/>
</dbReference>
<comment type="caution">
    <text evidence="2">The sequence shown here is derived from an EMBL/GenBank/DDBJ whole genome shotgun (WGS) entry which is preliminary data.</text>
</comment>
<dbReference type="RefSeq" id="WP_195550849.1">
    <property type="nucleotide sequence ID" value="NZ_JADMNX010000001.1"/>
</dbReference>
<evidence type="ECO:0000256" key="1">
    <source>
        <dbReference type="SAM" id="SignalP"/>
    </source>
</evidence>
<reference evidence="2" key="1">
    <citation type="submission" date="2023-01" db="EMBL/GenBank/DDBJ databases">
        <title>Human gut microbiome strain richness.</title>
        <authorList>
            <person name="Chen-Liaw A."/>
        </authorList>
    </citation>
    <scope>NUCLEOTIDE SEQUENCE</scope>
    <source>
        <strain evidence="2">D59st1_B8_D59t2_181005</strain>
    </source>
</reference>
<evidence type="ECO:0000313" key="2">
    <source>
        <dbReference type="EMBL" id="MDB8740545.1"/>
    </source>
</evidence>
<gene>
    <name evidence="2" type="ORF">PNV70_00515</name>
</gene>
<organism evidence="2 3">
    <name type="scientific">Ruminococcus bicirculans</name>
    <name type="common">ex Wegman et al. 2014</name>
    <dbReference type="NCBI Taxonomy" id="1160721"/>
    <lineage>
        <taxon>Bacteria</taxon>
        <taxon>Bacillati</taxon>
        <taxon>Bacillota</taxon>
        <taxon>Clostridia</taxon>
        <taxon>Eubacteriales</taxon>
        <taxon>Oscillospiraceae</taxon>
        <taxon>Ruminococcus</taxon>
    </lineage>
</organism>
<sequence length="238" mass="26143">MKKIYSAMVSAAIAMTMTACGTISPPIQNAAETTATTPITAESVLDSAVSSEVESTVNNEQVKSDTFIAEFFDSNISFADTSELVTESMKDCAFENETDNFNGVNKVTLKGKNGGGMLNVMCIDLSQSQLDYDMEYILENFGDYYFGQTSAQMSGVTEDDFVSNYRMTTNVYSNGKYQRYSSVQKTDGMATQFGYTETYAVLSENKLTVVSGAYLGTDMMERQSFSQLMGKLAENVKY</sequence>
<feature type="chain" id="PRO_5043879689" description="Secreted protein" evidence="1">
    <location>
        <begin position="22"/>
        <end position="238"/>
    </location>
</feature>
<dbReference type="PROSITE" id="PS51257">
    <property type="entry name" value="PROKAR_LIPOPROTEIN"/>
    <property type="match status" value="1"/>
</dbReference>